<dbReference type="EMBL" id="AM942759">
    <property type="protein sequence ID" value="CAR41744.1"/>
    <property type="molecule type" value="Genomic_DNA"/>
</dbReference>
<keyword evidence="2" id="KW-1185">Reference proteome</keyword>
<dbReference type="HOGENOM" id="CLU_668588_0_0_6"/>
<sequence length="423" mass="48994">MSTIMFPTPPPIIRQHLNNAIFYYKTLYESRYSSLINVDKFNYFNALLNANVDGLCCAKEKGLDEARIALLRWKGHEEAFIYTLLFNELDSEKEFDRFWLMIKELGFNAVIGSLEALLRVEINARTAQLALLKEREPDIFIVALLKIKAHHQELIHHDKLLYYLNLPSKEIKIALCYYVKKMKLISFSENIRMLVNSSTDIAVKYAAIDAMCWLSNDNEYNYIALSQLLPLYLEENTPKGNQSLIHSQKIENLVRLMGCISSTNNKLIAPPSLYPEYLNIIYYTHSCHAEYLPDLINYLDNPELSRLAYKGICILTGIDVNSPELTYSSPEKVELAVDSRVRFLSSGVNNINIKKVKETIKLLNLKGKIILGKPVSIQHCEKIIKKGYQLERHIANWHLCHMNKENKYNDFCFFNRIKNKELI</sequence>
<name>B4EVB0_PROMH</name>
<organism evidence="1 2">
    <name type="scientific">Proteus mirabilis (strain HI4320)</name>
    <dbReference type="NCBI Taxonomy" id="529507"/>
    <lineage>
        <taxon>Bacteria</taxon>
        <taxon>Pseudomonadati</taxon>
        <taxon>Pseudomonadota</taxon>
        <taxon>Gammaproteobacteria</taxon>
        <taxon>Enterobacterales</taxon>
        <taxon>Morganellaceae</taxon>
        <taxon>Proteus</taxon>
    </lineage>
</organism>
<dbReference type="PATRIC" id="fig|529507.6.peg.739"/>
<evidence type="ECO:0008006" key="3">
    <source>
        <dbReference type="Google" id="ProtNLM"/>
    </source>
</evidence>
<evidence type="ECO:0000313" key="2">
    <source>
        <dbReference type="Proteomes" id="UP000008319"/>
    </source>
</evidence>
<dbReference type="EnsemblBacteria" id="CAR41744">
    <property type="protein sequence ID" value="CAR41744"/>
    <property type="gene ID" value="PMI0757"/>
</dbReference>
<proteinExistence type="predicted"/>
<accession>B4EVB0</accession>
<evidence type="ECO:0000313" key="1">
    <source>
        <dbReference type="EMBL" id="CAR41744.1"/>
    </source>
</evidence>
<dbReference type="AlphaFoldDB" id="B4EVB0"/>
<reference evidence="1 2" key="1">
    <citation type="journal article" date="2008" name="J. Bacteriol.">
        <title>Complete genome sequence of uropathogenic Proteus mirabilis, a master of both adherence and motility.</title>
        <authorList>
            <person name="Pearson M.M."/>
            <person name="Sebaihia M."/>
            <person name="Churcher C."/>
            <person name="Quail M.A."/>
            <person name="Seshasayee A.S."/>
            <person name="Luscombe N.M."/>
            <person name="Abdellah Z."/>
            <person name="Arrosmith C."/>
            <person name="Atkin B."/>
            <person name="Chillingworth T."/>
            <person name="Hauser H."/>
            <person name="Jagels K."/>
            <person name="Moule S."/>
            <person name="Mungall K."/>
            <person name="Norbertczak H."/>
            <person name="Rabbinowitsch E."/>
            <person name="Walker D."/>
            <person name="Whithead S."/>
            <person name="Thomson N.R."/>
            <person name="Rather P.N."/>
            <person name="Parkhill J."/>
            <person name="Mobley H.L."/>
        </authorList>
    </citation>
    <scope>NUCLEOTIDE SEQUENCE [LARGE SCALE GENOMIC DNA]</scope>
    <source>
        <strain evidence="1 2">HI4320</strain>
    </source>
</reference>
<dbReference type="GeneID" id="6802949"/>
<dbReference type="RefSeq" id="WP_012367729.1">
    <property type="nucleotide sequence ID" value="NC_010554.1"/>
</dbReference>
<gene>
    <name evidence="1" type="ordered locus">PMI0757</name>
</gene>
<protein>
    <recommendedName>
        <fullName evidence="3">HEAT repeat domain-containing protein</fullName>
    </recommendedName>
</protein>
<dbReference type="Proteomes" id="UP000008319">
    <property type="component" value="Chromosome"/>
</dbReference>
<dbReference type="KEGG" id="pmr:PMI0757"/>